<feature type="signal peptide" evidence="1">
    <location>
        <begin position="1"/>
        <end position="19"/>
    </location>
</feature>
<reference evidence="2 3" key="1">
    <citation type="submission" date="2018-04" db="EMBL/GenBank/DDBJ databases">
        <title>WGS assembly of Panicum hallii var. hallii HAL2.</title>
        <authorList>
            <person name="Lovell J."/>
            <person name="Jenkins J."/>
            <person name="Lowry D."/>
            <person name="Mamidi S."/>
            <person name="Sreedasyam A."/>
            <person name="Weng X."/>
            <person name="Barry K."/>
            <person name="Bonette J."/>
            <person name="Campitelli B."/>
            <person name="Daum C."/>
            <person name="Gordon S."/>
            <person name="Gould B."/>
            <person name="Lipzen A."/>
            <person name="MacQueen A."/>
            <person name="Palacio-Mejia J."/>
            <person name="Plott C."/>
            <person name="Shakirov E."/>
            <person name="Shu S."/>
            <person name="Yoshinaga Y."/>
            <person name="Zane M."/>
            <person name="Rokhsar D."/>
            <person name="Grimwood J."/>
            <person name="Schmutz J."/>
            <person name="Juenger T."/>
        </authorList>
    </citation>
    <scope>NUCLEOTIDE SEQUENCE [LARGE SCALE GENOMIC DNA]</scope>
    <source>
        <strain evidence="3">cv. HAL2</strain>
    </source>
</reference>
<evidence type="ECO:0008006" key="4">
    <source>
        <dbReference type="Google" id="ProtNLM"/>
    </source>
</evidence>
<keyword evidence="3" id="KW-1185">Reference proteome</keyword>
<keyword evidence="1" id="KW-0732">Signal</keyword>
<dbReference type="EMBL" id="CM009752">
    <property type="protein sequence ID" value="PUZ60858.1"/>
    <property type="molecule type" value="Genomic_DNA"/>
</dbReference>
<dbReference type="OrthoDB" id="10303448at2759"/>
<gene>
    <name evidence="2" type="ORF">GQ55_4G201200</name>
</gene>
<dbReference type="AlphaFoldDB" id="A0A2T7DZ61"/>
<organism evidence="2 3">
    <name type="scientific">Panicum hallii var. hallii</name>
    <dbReference type="NCBI Taxonomy" id="1504633"/>
    <lineage>
        <taxon>Eukaryota</taxon>
        <taxon>Viridiplantae</taxon>
        <taxon>Streptophyta</taxon>
        <taxon>Embryophyta</taxon>
        <taxon>Tracheophyta</taxon>
        <taxon>Spermatophyta</taxon>
        <taxon>Magnoliopsida</taxon>
        <taxon>Liliopsida</taxon>
        <taxon>Poales</taxon>
        <taxon>Poaceae</taxon>
        <taxon>PACMAD clade</taxon>
        <taxon>Panicoideae</taxon>
        <taxon>Panicodae</taxon>
        <taxon>Paniceae</taxon>
        <taxon>Panicinae</taxon>
        <taxon>Panicum</taxon>
        <taxon>Panicum sect. Panicum</taxon>
    </lineage>
</organism>
<protein>
    <recommendedName>
        <fullName evidence="4">Secreted protein</fullName>
    </recommendedName>
</protein>
<sequence>MLPFVRAAVVILFFASCCGCKLSPNKINPPLCNPSTCFDLVALASFSPCCELLILSRRSARFGHERRWGGRLRCGGAIASMAMVAVNDGVGVEAAAGNVLVRLRRPCWSRRAMAQRRWSLRGLRAEAFPAETRSPRSPSMVPAPSWGLRAVRVPPGPGHGNVLCLSGGYRNGDGGHVCTRVGRTNRLQPKLELCSTSLRRLPMRHQDAPNASFFCSLAHMEVTKHLPAFGLTADISRSWFSDLTLVDVASITRVR</sequence>
<evidence type="ECO:0000313" key="2">
    <source>
        <dbReference type="EMBL" id="PUZ60858.1"/>
    </source>
</evidence>
<dbReference type="PROSITE" id="PS51257">
    <property type="entry name" value="PROKAR_LIPOPROTEIN"/>
    <property type="match status" value="1"/>
</dbReference>
<evidence type="ECO:0000313" key="3">
    <source>
        <dbReference type="Proteomes" id="UP000244336"/>
    </source>
</evidence>
<proteinExistence type="predicted"/>
<feature type="chain" id="PRO_5015614109" description="Secreted protein" evidence="1">
    <location>
        <begin position="20"/>
        <end position="255"/>
    </location>
</feature>
<accession>A0A2T7DZ61</accession>
<dbReference type="Gramene" id="PUZ60858">
    <property type="protein sequence ID" value="PUZ60858"/>
    <property type="gene ID" value="GQ55_4G201200"/>
</dbReference>
<name>A0A2T7DZ61_9POAL</name>
<evidence type="ECO:0000256" key="1">
    <source>
        <dbReference type="SAM" id="SignalP"/>
    </source>
</evidence>
<dbReference type="Proteomes" id="UP000244336">
    <property type="component" value="Chromosome 4"/>
</dbReference>